<evidence type="ECO:0000313" key="5">
    <source>
        <dbReference type="EMBL" id="OEU17647.1"/>
    </source>
</evidence>
<name>A0A1E7FHM6_9STRA</name>
<dbReference type="GO" id="GO:0048487">
    <property type="term" value="F:beta-tubulin binding"/>
    <property type="evidence" value="ECO:0007669"/>
    <property type="project" value="InterPro"/>
</dbReference>
<dbReference type="KEGG" id="fcy:FRACYDRAFT_184596"/>
<accession>A0A1E7FHM6</accession>
<dbReference type="InterPro" id="IPR022577">
    <property type="entry name" value="TBCD_C"/>
</dbReference>
<feature type="region of interest" description="Disordered" evidence="2">
    <location>
        <begin position="373"/>
        <end position="403"/>
    </location>
</feature>
<dbReference type="OrthoDB" id="10253476at2759"/>
<dbReference type="InterPro" id="IPR058033">
    <property type="entry name" value="ARM_TBCD_2nd"/>
</dbReference>
<protein>
    <submittedName>
        <fullName evidence="5">ARM repeat-containing protein</fullName>
    </submittedName>
</protein>
<dbReference type="GO" id="GO:0007023">
    <property type="term" value="P:post-chaperonin tubulin folding pathway"/>
    <property type="evidence" value="ECO:0007669"/>
    <property type="project" value="InterPro"/>
</dbReference>
<evidence type="ECO:0000259" key="4">
    <source>
        <dbReference type="Pfam" id="PF25767"/>
    </source>
</evidence>
<dbReference type="GO" id="GO:0005096">
    <property type="term" value="F:GTPase activator activity"/>
    <property type="evidence" value="ECO:0007669"/>
    <property type="project" value="InterPro"/>
</dbReference>
<gene>
    <name evidence="5" type="ORF">FRACYDRAFT_184596</name>
</gene>
<feature type="domain" description="Tubulin-folding cofactor D ARM repeats" evidence="4">
    <location>
        <begin position="339"/>
        <end position="591"/>
    </location>
</feature>
<feature type="compositionally biased region" description="Basic and acidic residues" evidence="2">
    <location>
        <begin position="393"/>
        <end position="403"/>
    </location>
</feature>
<dbReference type="EMBL" id="KV784357">
    <property type="protein sequence ID" value="OEU17647.1"/>
    <property type="molecule type" value="Genomic_DNA"/>
</dbReference>
<evidence type="ECO:0000256" key="2">
    <source>
        <dbReference type="SAM" id="MobiDB-lite"/>
    </source>
</evidence>
<dbReference type="InterPro" id="IPR011989">
    <property type="entry name" value="ARM-like"/>
</dbReference>
<dbReference type="Pfam" id="PF23579">
    <property type="entry name" value="ARM_TBCD"/>
    <property type="match status" value="1"/>
</dbReference>
<feature type="domain" description="Tubulin-folding cofactor D C-terminal" evidence="3">
    <location>
        <begin position="968"/>
        <end position="1156"/>
    </location>
</feature>
<dbReference type="Pfam" id="PF25767">
    <property type="entry name" value="ARM_TBCD_2nd"/>
    <property type="match status" value="1"/>
</dbReference>
<keyword evidence="6" id="KW-1185">Reference proteome</keyword>
<proteinExistence type="predicted"/>
<dbReference type="PANTHER" id="PTHR12658">
    <property type="entry name" value="BETA-TUBULIN COFACTOR D"/>
    <property type="match status" value="1"/>
</dbReference>
<dbReference type="InterPro" id="IPR033162">
    <property type="entry name" value="TBCD"/>
</dbReference>
<dbReference type="Gene3D" id="1.25.10.10">
    <property type="entry name" value="Leucine-rich Repeat Variant"/>
    <property type="match status" value="2"/>
</dbReference>
<dbReference type="InterPro" id="IPR016024">
    <property type="entry name" value="ARM-type_fold"/>
</dbReference>
<dbReference type="Proteomes" id="UP000095751">
    <property type="component" value="Unassembled WGS sequence"/>
</dbReference>
<dbReference type="GO" id="GO:0007021">
    <property type="term" value="P:tubulin complex assembly"/>
    <property type="evidence" value="ECO:0007669"/>
    <property type="project" value="InterPro"/>
</dbReference>
<reference evidence="5 6" key="1">
    <citation type="submission" date="2016-09" db="EMBL/GenBank/DDBJ databases">
        <title>Extensive genetic diversity and differential bi-allelic expression allows diatom success in the polar Southern Ocean.</title>
        <authorList>
            <consortium name="DOE Joint Genome Institute"/>
            <person name="Mock T."/>
            <person name="Otillar R.P."/>
            <person name="Strauss J."/>
            <person name="Dupont C."/>
            <person name="Frickenhaus S."/>
            <person name="Maumus F."/>
            <person name="Mcmullan M."/>
            <person name="Sanges R."/>
            <person name="Schmutz J."/>
            <person name="Toseland A."/>
            <person name="Valas R."/>
            <person name="Veluchamy A."/>
            <person name="Ward B.J."/>
            <person name="Allen A."/>
            <person name="Barry K."/>
            <person name="Falciatore A."/>
            <person name="Ferrante M."/>
            <person name="Fortunato A.E."/>
            <person name="Gloeckner G."/>
            <person name="Gruber A."/>
            <person name="Hipkin R."/>
            <person name="Janech M."/>
            <person name="Kroth P."/>
            <person name="Leese F."/>
            <person name="Lindquist E."/>
            <person name="Lyon B.R."/>
            <person name="Martin J."/>
            <person name="Mayer C."/>
            <person name="Parker M."/>
            <person name="Quesneville H."/>
            <person name="Raymond J."/>
            <person name="Uhlig C."/>
            <person name="Valentin K.U."/>
            <person name="Worden A.Z."/>
            <person name="Armbrust E.V."/>
            <person name="Bowler C."/>
            <person name="Green B."/>
            <person name="Moulton V."/>
            <person name="Van Oosterhout C."/>
            <person name="Grigoriev I."/>
        </authorList>
    </citation>
    <scope>NUCLEOTIDE SEQUENCE [LARGE SCALE GENOMIC DNA]</scope>
    <source>
        <strain evidence="5 6">CCMP1102</strain>
    </source>
</reference>
<dbReference type="Pfam" id="PF12612">
    <property type="entry name" value="TFCD_C"/>
    <property type="match status" value="1"/>
</dbReference>
<sequence>MDDDNVGYTDGTTTISSSSASSNAAVLFEEEEKAFQCIRELTVDRIDKNYEPNDRALAQLRKIFDKYLELPSLLDRYIAPMVNELTESAYTNTNTNTKNQSNNNDCYVYSSYDQFWNSPLPRILSAIYALSKVRGRKKVQKFLPHQVENVEPVLQSLLMLDDLKQQHKKNQSSPTDDTTDGPQLWESIYSMWNWMGILGKIPFDCEVVIDTTQVAQLFRLATIYLSETGPTRDVVSSCLACWLSRPDLEDSTFRNSFQHWSISVLKKYLGGTESNDETGSTNSTLIQSDIYTTMGVLQTLITILKISTAQRKNVLASMEPYWSLIKKVSNATNRPSNLLLRKFVVKWWTRLGVLYLPPRIASWRYQRGRRSLKENLQRQQQSSPTKSTVNTETKSDGDTSHVSHQKDGADYFFFVPDQVEMAMGQVLAALKDSSTVVRWSAAKGVGRITSRLPAICAEDVIDAIMEFFDDIQNDNDWHGACLTLAELARRGLLLPHRLKDVIPKIVEAIHYDLPRRQTSVGAHVRDAACYTYWALARAYSPEILRPFVLQLGQSVVVAFLFDREVNCRRAASAAFQEMVGRQGAQNFKNGISILTTADYFSLGNRKDAYTTIALHVAQFQEHQTAIINHLFRVKLSHWDPDIRLLASQSLNQLTVLNPDFMVDEVLPYLLEHCLDDKNVHMRHGATLGLAEVVLAFGKIDANNRYLSPQLHKLIAETPLTIEKKRLYRGKGGEQMRAAVCRLIACISMSHIPLTVPQQVRLLDSIDTCIPHPTEMIQEQAGRALFALARSYFPVSGKGPSDRLQKRVVDKYTNEARTSINPAATRGYSLALGYLPAKLLAPSLDVLDISLSCLCRISHPNAKVGNDKDAETRRNALVSLSRILETVGIVPSREQCECVVAFSNVQLKQVFDTYMRSMEDYNTDQRGDVGSKCRLAAMNGLVSLATITTDQKHIEESGVDLYSTELCLRIIGLLLKQFSEKLDSVRSEAAGCLLTLLDEKSPVKAYITKRQILLDALTPPQFKGTLTYQSSNWAEASITYPMVMKAAEIDEYFGYVISGLILSTGGLTKSVTQNSSLVLIQWVRSADEVKLDRLGTVFFEIFDKHKYEGRVILPLLKTIDILMNRRCIEQLIRNKLFSLSLLGKLREESKRCMDMQRIVAILNVATGLITSIVESKEIVAFVCDFLVHQFPRIRSLAAEKLYVRLLETDPDLGENHIAVQILLSHNWESDDENLQEIDRDAAIQEVLKAFEIDKMLLLAANTE</sequence>
<dbReference type="GO" id="GO:0000226">
    <property type="term" value="P:microtubule cytoskeleton organization"/>
    <property type="evidence" value="ECO:0007669"/>
    <property type="project" value="TreeGrafter"/>
</dbReference>
<dbReference type="AlphaFoldDB" id="A0A1E7FHM6"/>
<evidence type="ECO:0000259" key="3">
    <source>
        <dbReference type="Pfam" id="PF12612"/>
    </source>
</evidence>
<feature type="compositionally biased region" description="Polar residues" evidence="2">
    <location>
        <begin position="377"/>
        <end position="392"/>
    </location>
</feature>
<evidence type="ECO:0000313" key="6">
    <source>
        <dbReference type="Proteomes" id="UP000095751"/>
    </source>
</evidence>
<organism evidence="5 6">
    <name type="scientific">Fragilariopsis cylindrus CCMP1102</name>
    <dbReference type="NCBI Taxonomy" id="635003"/>
    <lineage>
        <taxon>Eukaryota</taxon>
        <taxon>Sar</taxon>
        <taxon>Stramenopiles</taxon>
        <taxon>Ochrophyta</taxon>
        <taxon>Bacillariophyta</taxon>
        <taxon>Bacillariophyceae</taxon>
        <taxon>Bacillariophycidae</taxon>
        <taxon>Bacillariales</taxon>
        <taxon>Bacillariaceae</taxon>
        <taxon>Fragilariopsis</taxon>
    </lineage>
</organism>
<evidence type="ECO:0000256" key="1">
    <source>
        <dbReference type="ARBA" id="ARBA00023186"/>
    </source>
</evidence>
<dbReference type="InParanoid" id="A0A1E7FHM6"/>
<dbReference type="SUPFAM" id="SSF48371">
    <property type="entry name" value="ARM repeat"/>
    <property type="match status" value="1"/>
</dbReference>
<keyword evidence="1" id="KW-0143">Chaperone</keyword>
<dbReference type="PANTHER" id="PTHR12658:SF0">
    <property type="entry name" value="TUBULIN-SPECIFIC CHAPERONE D"/>
    <property type="match status" value="1"/>
</dbReference>